<dbReference type="Proteomes" id="UP001283361">
    <property type="component" value="Unassembled WGS sequence"/>
</dbReference>
<comment type="caution">
    <text evidence="1">The sequence shown here is derived from an EMBL/GenBank/DDBJ whole genome shotgun (WGS) entry which is preliminary data.</text>
</comment>
<sequence>MTDRLGVALDHTLTSITKRHWRRPDNHRLQAPSLTLASGYRPCLQDVRPPPPILTPSAACCIVRVFVGQSDTDPEVTPEGLVLKHLE</sequence>
<gene>
    <name evidence="1" type="ORF">RRG08_062717</name>
</gene>
<reference evidence="1" key="1">
    <citation type="journal article" date="2023" name="G3 (Bethesda)">
        <title>A reference genome for the long-term kleptoplast-retaining sea slug Elysia crispata morphotype clarki.</title>
        <authorList>
            <person name="Eastman K.E."/>
            <person name="Pendleton A.L."/>
            <person name="Shaikh M.A."/>
            <person name="Suttiyut T."/>
            <person name="Ogas R."/>
            <person name="Tomko P."/>
            <person name="Gavelis G."/>
            <person name="Widhalm J.R."/>
            <person name="Wisecaver J.H."/>
        </authorList>
    </citation>
    <scope>NUCLEOTIDE SEQUENCE</scope>
    <source>
        <strain evidence="1">ECLA1</strain>
    </source>
</reference>
<evidence type="ECO:0000313" key="2">
    <source>
        <dbReference type="Proteomes" id="UP001283361"/>
    </source>
</evidence>
<evidence type="ECO:0000313" key="1">
    <source>
        <dbReference type="EMBL" id="KAK3784972.1"/>
    </source>
</evidence>
<name>A0AAE1ACB8_9GAST</name>
<dbReference type="AlphaFoldDB" id="A0AAE1ACB8"/>
<protein>
    <submittedName>
        <fullName evidence="1">Uncharacterized protein</fullName>
    </submittedName>
</protein>
<accession>A0AAE1ACB8</accession>
<dbReference type="EMBL" id="JAWDGP010002178">
    <property type="protein sequence ID" value="KAK3784972.1"/>
    <property type="molecule type" value="Genomic_DNA"/>
</dbReference>
<keyword evidence="2" id="KW-1185">Reference proteome</keyword>
<organism evidence="1 2">
    <name type="scientific">Elysia crispata</name>
    <name type="common">lettuce slug</name>
    <dbReference type="NCBI Taxonomy" id="231223"/>
    <lineage>
        <taxon>Eukaryota</taxon>
        <taxon>Metazoa</taxon>
        <taxon>Spiralia</taxon>
        <taxon>Lophotrochozoa</taxon>
        <taxon>Mollusca</taxon>
        <taxon>Gastropoda</taxon>
        <taxon>Heterobranchia</taxon>
        <taxon>Euthyneura</taxon>
        <taxon>Panpulmonata</taxon>
        <taxon>Sacoglossa</taxon>
        <taxon>Placobranchoidea</taxon>
        <taxon>Plakobranchidae</taxon>
        <taxon>Elysia</taxon>
    </lineage>
</organism>
<proteinExistence type="predicted"/>